<dbReference type="AlphaFoldDB" id="A0AAD8SFW9"/>
<dbReference type="PANTHER" id="PTHR47723">
    <property type="entry name" value="OS05G0353850 PROTEIN"/>
    <property type="match status" value="1"/>
</dbReference>
<dbReference type="InterPro" id="IPR002156">
    <property type="entry name" value="RNaseH_domain"/>
</dbReference>
<organism evidence="2 3">
    <name type="scientific">Lolium multiflorum</name>
    <name type="common">Italian ryegrass</name>
    <name type="synonym">Lolium perenne subsp. multiflorum</name>
    <dbReference type="NCBI Taxonomy" id="4521"/>
    <lineage>
        <taxon>Eukaryota</taxon>
        <taxon>Viridiplantae</taxon>
        <taxon>Streptophyta</taxon>
        <taxon>Embryophyta</taxon>
        <taxon>Tracheophyta</taxon>
        <taxon>Spermatophyta</taxon>
        <taxon>Magnoliopsida</taxon>
        <taxon>Liliopsida</taxon>
        <taxon>Poales</taxon>
        <taxon>Poaceae</taxon>
        <taxon>BOP clade</taxon>
        <taxon>Pooideae</taxon>
        <taxon>Poodae</taxon>
        <taxon>Poeae</taxon>
        <taxon>Poeae Chloroplast Group 2 (Poeae type)</taxon>
        <taxon>Loliodinae</taxon>
        <taxon>Loliinae</taxon>
        <taxon>Lolium</taxon>
    </lineage>
</organism>
<evidence type="ECO:0000313" key="2">
    <source>
        <dbReference type="EMBL" id="KAK1651426.1"/>
    </source>
</evidence>
<sequence length="276" mass="31304">MATTVLCQICGQEAEDTYHVFMRFPHARSLWLAMKEVWELPSDELMKQQELNGSSSYSLASRRTSGFLISYLESLFLIKQHPTGDIAKGKMVVDSYAGFKARTIQQADRRKERKHWRVPDIGYMKLNTDGSFVSSREAGMGMVLRDHHGVVVVAACREAIQCRDATDAELMAIEEGVHLALLWTTLPIVVSVSDIGSDEEDQHTKARQVLLRLQVGQFTSYFAKVNVYAFRAKHKALDIHLRNFQRVEIAAGRMPPIKPKVPKIKGQGSKNWRKQM</sequence>
<dbReference type="PANTHER" id="PTHR47723:SF24">
    <property type="entry name" value="RNASE H TYPE-1 DOMAIN-CONTAINING PROTEIN"/>
    <property type="match status" value="1"/>
</dbReference>
<dbReference type="Proteomes" id="UP001231189">
    <property type="component" value="Unassembled WGS sequence"/>
</dbReference>
<dbReference type="EMBL" id="JAUUTY010000004">
    <property type="protein sequence ID" value="KAK1651426.1"/>
    <property type="molecule type" value="Genomic_DNA"/>
</dbReference>
<evidence type="ECO:0000313" key="3">
    <source>
        <dbReference type="Proteomes" id="UP001231189"/>
    </source>
</evidence>
<dbReference type="Pfam" id="PF13456">
    <property type="entry name" value="RVT_3"/>
    <property type="match status" value="1"/>
</dbReference>
<accession>A0AAD8SFW9</accession>
<evidence type="ECO:0000259" key="1">
    <source>
        <dbReference type="Pfam" id="PF13456"/>
    </source>
</evidence>
<protein>
    <recommendedName>
        <fullName evidence="1">RNase H type-1 domain-containing protein</fullName>
    </recommendedName>
</protein>
<feature type="domain" description="RNase H type-1" evidence="1">
    <location>
        <begin position="127"/>
        <end position="191"/>
    </location>
</feature>
<dbReference type="CDD" id="cd06222">
    <property type="entry name" value="RNase_H_like"/>
    <property type="match status" value="1"/>
</dbReference>
<name>A0AAD8SFW9_LOLMU</name>
<dbReference type="InterPro" id="IPR053151">
    <property type="entry name" value="RNase_H-like"/>
</dbReference>
<dbReference type="GO" id="GO:0003676">
    <property type="term" value="F:nucleic acid binding"/>
    <property type="evidence" value="ECO:0007669"/>
    <property type="project" value="InterPro"/>
</dbReference>
<gene>
    <name evidence="2" type="ORF">QYE76_069231</name>
</gene>
<dbReference type="GO" id="GO:0004523">
    <property type="term" value="F:RNA-DNA hybrid ribonuclease activity"/>
    <property type="evidence" value="ECO:0007669"/>
    <property type="project" value="InterPro"/>
</dbReference>
<dbReference type="InterPro" id="IPR012337">
    <property type="entry name" value="RNaseH-like_sf"/>
</dbReference>
<proteinExistence type="predicted"/>
<reference evidence="2" key="1">
    <citation type="submission" date="2023-07" db="EMBL/GenBank/DDBJ databases">
        <title>A chromosome-level genome assembly of Lolium multiflorum.</title>
        <authorList>
            <person name="Chen Y."/>
            <person name="Copetti D."/>
            <person name="Kolliker R."/>
            <person name="Studer B."/>
        </authorList>
    </citation>
    <scope>NUCLEOTIDE SEQUENCE</scope>
    <source>
        <strain evidence="2">02402/16</strain>
        <tissue evidence="2">Leaf</tissue>
    </source>
</reference>
<dbReference type="InterPro" id="IPR044730">
    <property type="entry name" value="RNase_H-like_dom_plant"/>
</dbReference>
<comment type="caution">
    <text evidence="2">The sequence shown here is derived from an EMBL/GenBank/DDBJ whole genome shotgun (WGS) entry which is preliminary data.</text>
</comment>
<dbReference type="SUPFAM" id="SSF53098">
    <property type="entry name" value="Ribonuclease H-like"/>
    <property type="match status" value="1"/>
</dbReference>
<keyword evidence="3" id="KW-1185">Reference proteome</keyword>